<proteinExistence type="predicted"/>
<gene>
    <name evidence="2" type="ORF">MSAR_19910</name>
</gene>
<accession>A0A7I7SS13</accession>
<evidence type="ECO:0000256" key="1">
    <source>
        <dbReference type="SAM" id="MobiDB-lite"/>
    </source>
</evidence>
<dbReference type="AlphaFoldDB" id="A0A7I7SS13"/>
<dbReference type="Proteomes" id="UP000466445">
    <property type="component" value="Chromosome"/>
</dbReference>
<feature type="region of interest" description="Disordered" evidence="1">
    <location>
        <begin position="1"/>
        <end position="20"/>
    </location>
</feature>
<reference evidence="2 3" key="1">
    <citation type="journal article" date="2019" name="Emerg. Microbes Infect.">
        <title>Comprehensive subspecies identification of 175 nontuberculous mycobacteria species based on 7547 genomic profiles.</title>
        <authorList>
            <person name="Matsumoto Y."/>
            <person name="Kinjo T."/>
            <person name="Motooka D."/>
            <person name="Nabeya D."/>
            <person name="Jung N."/>
            <person name="Uechi K."/>
            <person name="Horii T."/>
            <person name="Iida T."/>
            <person name="Fujita J."/>
            <person name="Nakamura S."/>
        </authorList>
    </citation>
    <scope>NUCLEOTIDE SEQUENCE [LARGE SCALE GENOMIC DNA]</scope>
    <source>
        <strain evidence="2 3">JCM 30395</strain>
    </source>
</reference>
<name>A0A7I7SS13_9MYCO</name>
<protein>
    <submittedName>
        <fullName evidence="2">Uncharacterized protein</fullName>
    </submittedName>
</protein>
<organism evidence="2 3">
    <name type="scientific">Mycolicibacterium sarraceniae</name>
    <dbReference type="NCBI Taxonomy" id="1534348"/>
    <lineage>
        <taxon>Bacteria</taxon>
        <taxon>Bacillati</taxon>
        <taxon>Actinomycetota</taxon>
        <taxon>Actinomycetes</taxon>
        <taxon>Mycobacteriales</taxon>
        <taxon>Mycobacteriaceae</taxon>
        <taxon>Mycolicibacterium</taxon>
    </lineage>
</organism>
<evidence type="ECO:0000313" key="3">
    <source>
        <dbReference type="Proteomes" id="UP000466445"/>
    </source>
</evidence>
<evidence type="ECO:0000313" key="2">
    <source>
        <dbReference type="EMBL" id="BBY58855.1"/>
    </source>
</evidence>
<dbReference type="KEGG" id="msar:MSAR_19910"/>
<keyword evidence="3" id="KW-1185">Reference proteome</keyword>
<dbReference type="EMBL" id="AP022595">
    <property type="protein sequence ID" value="BBY58855.1"/>
    <property type="molecule type" value="Genomic_DNA"/>
</dbReference>
<sequence>MTSNVDMPIPVPDVAGADAGYEGPDRADLTARQRLIVDSSAIADIGLRTAIATLVGASMPPTVLPIVSARPANPLARHIARSNCAASIGSCGRSCGTSSWLRSPA</sequence>